<protein>
    <submittedName>
        <fullName evidence="1">Uncharacterized protein</fullName>
    </submittedName>
</protein>
<name>B4Y353_9BURK</name>
<reference evidence="1" key="1">
    <citation type="journal article" date="2008" name="J. Bacteriol.">
        <title>The evolution of class 1 integrons and the rise of antibiotic resistance.</title>
        <authorList>
            <person name="Gillings M."/>
            <person name="Boucher Y."/>
            <person name="Labbate M."/>
            <person name="Holmes A."/>
            <person name="Krishnan S."/>
            <person name="Holley M."/>
            <person name="Stokes H.W."/>
        </authorList>
    </citation>
    <scope>NUCLEOTIDE SEQUENCE</scope>
</reference>
<dbReference type="EMBL" id="EU327989">
    <property type="protein sequence ID" value="ACB13029.1"/>
    <property type="molecule type" value="Genomic_DNA"/>
</dbReference>
<sequence>MRHTGSLRGRSPFRGWALVLGCCSLGLPLTAAAWSLQINGASTRVFLHVGTGTADANNNTVDRVTADLTTAQLLSGVPQAMTNSGGQSRSLSGDNFATCPTPASQVLIGASYRRNGNSQQQATLSVTAPASLVSAAGDTIPITEISWTVSAPGSPVPGIIPAGTFVAGQQQLANVPPNTYIENCHTFRYANSAIRAAGTYDGTVTYTLSAP</sequence>
<organism evidence="1">
    <name type="scientific">Hydrogenophaga sp. PL2G6</name>
    <dbReference type="NCBI Taxonomy" id="503997"/>
    <lineage>
        <taxon>Bacteria</taxon>
        <taxon>Pseudomonadati</taxon>
        <taxon>Pseudomonadota</taxon>
        <taxon>Betaproteobacteria</taxon>
        <taxon>Burkholderiales</taxon>
        <taxon>Comamonadaceae</taxon>
        <taxon>Hydrogenophaga</taxon>
    </lineage>
</organism>
<accession>B4Y353</accession>
<proteinExistence type="predicted"/>
<evidence type="ECO:0000313" key="1">
    <source>
        <dbReference type="EMBL" id="ACB13029.1"/>
    </source>
</evidence>
<dbReference type="AlphaFoldDB" id="B4Y353"/>